<feature type="domain" description="Gfd2/YDR514C-like C-terminal" evidence="2">
    <location>
        <begin position="116"/>
        <end position="289"/>
    </location>
</feature>
<dbReference type="eggNOG" id="ENOG502QTQR">
    <property type="taxonomic scope" value="Eukaryota"/>
</dbReference>
<dbReference type="OrthoDB" id="5953249at2759"/>
<dbReference type="PANTHER" id="PTHR28083:SF1">
    <property type="entry name" value="GOOD FOR FULL DBP5 ACTIVITY PROTEIN 2"/>
    <property type="match status" value="1"/>
</dbReference>
<dbReference type="VEuPathDB" id="FungiDB:CTRG_04936"/>
<dbReference type="GeneID" id="8298939"/>
<dbReference type="GO" id="GO:0003676">
    <property type="term" value="F:nucleic acid binding"/>
    <property type="evidence" value="ECO:0007669"/>
    <property type="project" value="InterPro"/>
</dbReference>
<evidence type="ECO:0000259" key="2">
    <source>
        <dbReference type="Pfam" id="PF21762"/>
    </source>
</evidence>
<feature type="compositionally biased region" description="Basic and acidic residues" evidence="1">
    <location>
        <begin position="318"/>
        <end position="348"/>
    </location>
</feature>
<dbReference type="InterPro" id="IPR036397">
    <property type="entry name" value="RNaseH_sf"/>
</dbReference>
<evidence type="ECO:0000313" key="4">
    <source>
        <dbReference type="Proteomes" id="UP000002037"/>
    </source>
</evidence>
<reference evidence="3 4" key="1">
    <citation type="journal article" date="2009" name="Nature">
        <title>Evolution of pathogenicity and sexual reproduction in eight Candida genomes.</title>
        <authorList>
            <person name="Butler G."/>
            <person name="Rasmussen M.D."/>
            <person name="Lin M.F."/>
            <person name="Santos M.A."/>
            <person name="Sakthikumar S."/>
            <person name="Munro C.A."/>
            <person name="Rheinbay E."/>
            <person name="Grabherr M."/>
            <person name="Forche A."/>
            <person name="Reedy J.L."/>
            <person name="Agrafioti I."/>
            <person name="Arnaud M.B."/>
            <person name="Bates S."/>
            <person name="Brown A.J."/>
            <person name="Brunke S."/>
            <person name="Costanzo M.C."/>
            <person name="Fitzpatrick D.A."/>
            <person name="de Groot P.W."/>
            <person name="Harris D."/>
            <person name="Hoyer L.L."/>
            <person name="Hube B."/>
            <person name="Klis F.M."/>
            <person name="Kodira C."/>
            <person name="Lennard N."/>
            <person name="Logue M.E."/>
            <person name="Martin R."/>
            <person name="Neiman A.M."/>
            <person name="Nikolaou E."/>
            <person name="Quail M.A."/>
            <person name="Quinn J."/>
            <person name="Santos M.C."/>
            <person name="Schmitzberger F.F."/>
            <person name="Sherlock G."/>
            <person name="Shah P."/>
            <person name="Silverstein K.A."/>
            <person name="Skrzypek M.S."/>
            <person name="Soll D."/>
            <person name="Staggs R."/>
            <person name="Stansfield I."/>
            <person name="Stumpf M.P."/>
            <person name="Sudbery P.E."/>
            <person name="Srikantha T."/>
            <person name="Zeng Q."/>
            <person name="Berman J."/>
            <person name="Berriman M."/>
            <person name="Heitman J."/>
            <person name="Gow N.A."/>
            <person name="Lorenz M.C."/>
            <person name="Birren B.W."/>
            <person name="Kellis M."/>
            <person name="Cuomo C.A."/>
        </authorList>
    </citation>
    <scope>NUCLEOTIDE SEQUENCE [LARGE SCALE GENOMIC DNA]</scope>
    <source>
        <strain evidence="4">ATCC MYA-3404 / T1</strain>
    </source>
</reference>
<dbReference type="RefSeq" id="XP_002550638.1">
    <property type="nucleotide sequence ID" value="XM_002550592.1"/>
</dbReference>
<sequence>MIENGSYTPSNGTTGRKIPTPTDNDNDMDIDIDSNTQLPPRSSEDTLSEISKLIIDSPRIKLLDSISCTHNPLYENIITNYIENNINFRKNPRLSNPTMRNHLIELIRNVFGRSSILFAIDVEAWEFSTETVTEIGIAIYDPREQQVSLVPSTIHIHIRIKENLNKTNGRYVPNHAMNFNGNITYIMSQTEAVYFTQSLVNYYFSQIQQTGYSCYLVGHDVKGDVKWMNSLGVNFPTGYQTIDTNHLCRISHGRANISLKKALEAVDIPYAYLHNAGNDAYYTLLLAMKLCDPQSRVRYGLDIFVPDENQQMQDSLTPEEKKARKEEKKARKEANRKARLDARSRGEEYIPPSRQKQEQDKTNSPKKKRKKLPRGVTCEAIELNSALEATSVIFR</sequence>
<feature type="compositionally biased region" description="Basic residues" evidence="1">
    <location>
        <begin position="364"/>
        <end position="373"/>
    </location>
</feature>
<dbReference type="InterPro" id="IPR012337">
    <property type="entry name" value="RNaseH-like_sf"/>
</dbReference>
<dbReference type="AlphaFoldDB" id="C5MFU3"/>
<dbReference type="Proteomes" id="UP000002037">
    <property type="component" value="Unassembled WGS sequence"/>
</dbReference>
<feature type="region of interest" description="Disordered" evidence="1">
    <location>
        <begin position="310"/>
        <end position="375"/>
    </location>
</feature>
<dbReference type="GO" id="GO:0005634">
    <property type="term" value="C:nucleus"/>
    <property type="evidence" value="ECO:0007669"/>
    <property type="project" value="TreeGrafter"/>
</dbReference>
<feature type="compositionally biased region" description="Polar residues" evidence="1">
    <location>
        <begin position="1"/>
        <end position="14"/>
    </location>
</feature>
<dbReference type="SUPFAM" id="SSF53098">
    <property type="entry name" value="Ribonuclease H-like"/>
    <property type="match status" value="1"/>
</dbReference>
<dbReference type="KEGG" id="ctp:CTRG_04936"/>
<dbReference type="HOGENOM" id="CLU_729574_0_0_1"/>
<proteinExistence type="predicted"/>
<organism evidence="3 4">
    <name type="scientific">Candida tropicalis (strain ATCC MYA-3404 / T1)</name>
    <name type="common">Yeast</name>
    <dbReference type="NCBI Taxonomy" id="294747"/>
    <lineage>
        <taxon>Eukaryota</taxon>
        <taxon>Fungi</taxon>
        <taxon>Dikarya</taxon>
        <taxon>Ascomycota</taxon>
        <taxon>Saccharomycotina</taxon>
        <taxon>Pichiomycetes</taxon>
        <taxon>Debaryomycetaceae</taxon>
        <taxon>Candida/Lodderomyces clade</taxon>
        <taxon>Candida</taxon>
    </lineage>
</organism>
<evidence type="ECO:0000313" key="3">
    <source>
        <dbReference type="EMBL" id="EER31206.1"/>
    </source>
</evidence>
<dbReference type="EMBL" id="GG692401">
    <property type="protein sequence ID" value="EER31206.1"/>
    <property type="molecule type" value="Genomic_DNA"/>
</dbReference>
<accession>C5MFU3</accession>
<dbReference type="InterPro" id="IPR040151">
    <property type="entry name" value="Gfd2/YDR514C-like"/>
</dbReference>
<keyword evidence="4" id="KW-1185">Reference proteome</keyword>
<gene>
    <name evidence="3" type="ORF">CTRG_04936</name>
</gene>
<dbReference type="InterPro" id="IPR048519">
    <property type="entry name" value="Gfd2/YDR514C-like_C"/>
</dbReference>
<feature type="region of interest" description="Disordered" evidence="1">
    <location>
        <begin position="1"/>
        <end position="45"/>
    </location>
</feature>
<dbReference type="PANTHER" id="PTHR28083">
    <property type="entry name" value="GOOD FOR FULL DBP5 ACTIVITY PROTEIN 2"/>
    <property type="match status" value="1"/>
</dbReference>
<evidence type="ECO:0000256" key="1">
    <source>
        <dbReference type="SAM" id="MobiDB-lite"/>
    </source>
</evidence>
<dbReference type="Gene3D" id="3.30.420.10">
    <property type="entry name" value="Ribonuclease H-like superfamily/Ribonuclease H"/>
    <property type="match status" value="1"/>
</dbReference>
<name>C5MFU3_CANTT</name>
<dbReference type="STRING" id="294747.C5MFU3"/>
<dbReference type="Pfam" id="PF21762">
    <property type="entry name" value="DEDDh_C"/>
    <property type="match status" value="1"/>
</dbReference>
<protein>
    <recommendedName>
        <fullName evidence="2">Gfd2/YDR514C-like C-terminal domain-containing protein</fullName>
    </recommendedName>
</protein>